<keyword evidence="4" id="KW-1185">Reference proteome</keyword>
<evidence type="ECO:0000259" key="2">
    <source>
        <dbReference type="PROSITE" id="PS50013"/>
    </source>
</evidence>
<dbReference type="SUPFAM" id="SSF54160">
    <property type="entry name" value="Chromo domain-like"/>
    <property type="match status" value="1"/>
</dbReference>
<dbReference type="PROSITE" id="PS50013">
    <property type="entry name" value="CHROMO_2"/>
    <property type="match status" value="1"/>
</dbReference>
<dbReference type="AlphaFoldDB" id="A0AAV0TWF3"/>
<dbReference type="InterPro" id="IPR016197">
    <property type="entry name" value="Chromo-like_dom_sf"/>
</dbReference>
<feature type="compositionally biased region" description="Basic and acidic residues" evidence="1">
    <location>
        <begin position="260"/>
        <end position="275"/>
    </location>
</feature>
<evidence type="ECO:0000313" key="3">
    <source>
        <dbReference type="EMBL" id="CAI5726883.1"/>
    </source>
</evidence>
<reference evidence="3" key="1">
    <citation type="submission" date="2022-12" db="EMBL/GenBank/DDBJ databases">
        <authorList>
            <person name="Webb A."/>
        </authorList>
    </citation>
    <scope>NUCLEOTIDE SEQUENCE</scope>
    <source>
        <strain evidence="3">Pd1</strain>
    </source>
</reference>
<organism evidence="3 4">
    <name type="scientific">Peronospora destructor</name>
    <dbReference type="NCBI Taxonomy" id="86335"/>
    <lineage>
        <taxon>Eukaryota</taxon>
        <taxon>Sar</taxon>
        <taxon>Stramenopiles</taxon>
        <taxon>Oomycota</taxon>
        <taxon>Peronosporomycetes</taxon>
        <taxon>Peronosporales</taxon>
        <taxon>Peronosporaceae</taxon>
        <taxon>Peronospora</taxon>
    </lineage>
</organism>
<dbReference type="Gene3D" id="2.40.50.40">
    <property type="match status" value="1"/>
</dbReference>
<dbReference type="Proteomes" id="UP001162029">
    <property type="component" value="Unassembled WGS sequence"/>
</dbReference>
<dbReference type="InterPro" id="IPR000953">
    <property type="entry name" value="Chromo/chromo_shadow_dom"/>
</dbReference>
<gene>
    <name evidence="3" type="ORF">PDE001_LOCUS3680</name>
</gene>
<dbReference type="CDD" id="cd00024">
    <property type="entry name" value="CD_CSD"/>
    <property type="match status" value="1"/>
</dbReference>
<dbReference type="EMBL" id="CANTFM010000640">
    <property type="protein sequence ID" value="CAI5726883.1"/>
    <property type="molecule type" value="Genomic_DNA"/>
</dbReference>
<evidence type="ECO:0000313" key="4">
    <source>
        <dbReference type="Proteomes" id="UP001162029"/>
    </source>
</evidence>
<feature type="region of interest" description="Disordered" evidence="1">
    <location>
        <begin position="108"/>
        <end position="154"/>
    </location>
</feature>
<feature type="domain" description="Chromo" evidence="2">
    <location>
        <begin position="165"/>
        <end position="237"/>
    </location>
</feature>
<comment type="caution">
    <text evidence="3">The sequence shown here is derived from an EMBL/GenBank/DDBJ whole genome shotgun (WGS) entry which is preliminary data.</text>
</comment>
<protein>
    <recommendedName>
        <fullName evidence="2">Chromo domain-containing protein</fullName>
    </recommendedName>
</protein>
<proteinExistence type="predicted"/>
<dbReference type="InterPro" id="IPR056924">
    <property type="entry name" value="SH3_Tf2-1"/>
</dbReference>
<accession>A0AAV0TWF3</accession>
<sequence length="288" mass="32267">MDTFRIGDKVILSTNGLWDSAVTNSGASKLAPCFIGPFAILKTIGDAYTLDIPMPLRLHPTFYVGRLKRYNSAKIPEDAWRVESVAHRIDVPTSSSVRVTLDSTGVFQQQSSELEQHVPKPPQPSNGHRPPGSPLHSHRPGQPGRDPYRRDGPPPLVDSAGDVCWFVDHIVGHEDPPRASSAPPSSRISSARRYLARWLGFPPEEDSWEPRTSLLREIPDVVHDYESKKAAVKGTSGRRLGEREREQRLVERDCCRGEYRTERSGERVATRRADSSDDVVNESQHRHD</sequence>
<evidence type="ECO:0000256" key="1">
    <source>
        <dbReference type="SAM" id="MobiDB-lite"/>
    </source>
</evidence>
<feature type="region of interest" description="Disordered" evidence="1">
    <location>
        <begin position="260"/>
        <end position="288"/>
    </location>
</feature>
<name>A0AAV0TWF3_9STRA</name>
<dbReference type="Pfam" id="PF24626">
    <property type="entry name" value="SH3_Tf2-1"/>
    <property type="match status" value="1"/>
</dbReference>